<keyword evidence="4 8" id="KW-0067">ATP-binding</keyword>
<name>A0A3B0W9N8_9ZZZZ</name>
<dbReference type="SMART" id="SM00382">
    <property type="entry name" value="AAA"/>
    <property type="match status" value="1"/>
</dbReference>
<keyword evidence="1" id="KW-0813">Transport</keyword>
<keyword evidence="3" id="KW-0547">Nucleotide-binding</keyword>
<evidence type="ECO:0000256" key="5">
    <source>
        <dbReference type="ARBA" id="ARBA00022967"/>
    </source>
</evidence>
<dbReference type="PANTHER" id="PTHR43166:SF6">
    <property type="entry name" value="PHOSPHONATES IMPORT ATP-BINDING PROTEIN PHNC"/>
    <property type="match status" value="1"/>
</dbReference>
<evidence type="ECO:0000313" key="8">
    <source>
        <dbReference type="EMBL" id="VAW51991.1"/>
    </source>
</evidence>
<dbReference type="InterPro" id="IPR003439">
    <property type="entry name" value="ABC_transporter-like_ATP-bd"/>
</dbReference>
<evidence type="ECO:0000256" key="6">
    <source>
        <dbReference type="ARBA" id="ARBA00023136"/>
    </source>
</evidence>
<dbReference type="PROSITE" id="PS50893">
    <property type="entry name" value="ABC_TRANSPORTER_2"/>
    <property type="match status" value="1"/>
</dbReference>
<accession>A0A3B0W9N8</accession>
<dbReference type="PANTHER" id="PTHR43166">
    <property type="entry name" value="AMINO ACID IMPORT ATP-BINDING PROTEIN"/>
    <property type="match status" value="1"/>
</dbReference>
<keyword evidence="6" id="KW-0472">Membrane</keyword>
<dbReference type="GO" id="GO:0016887">
    <property type="term" value="F:ATP hydrolysis activity"/>
    <property type="evidence" value="ECO:0007669"/>
    <property type="project" value="InterPro"/>
</dbReference>
<dbReference type="AlphaFoldDB" id="A0A3B0W9N8"/>
<gene>
    <name evidence="8" type="ORF">MNBD_GAMMA05-2040</name>
</gene>
<dbReference type="SUPFAM" id="SSF52540">
    <property type="entry name" value="P-loop containing nucleoside triphosphate hydrolases"/>
    <property type="match status" value="1"/>
</dbReference>
<evidence type="ECO:0000256" key="1">
    <source>
        <dbReference type="ARBA" id="ARBA00022448"/>
    </source>
</evidence>
<dbReference type="PROSITE" id="PS00211">
    <property type="entry name" value="ABC_TRANSPORTER_1"/>
    <property type="match status" value="1"/>
</dbReference>
<dbReference type="Pfam" id="PF00005">
    <property type="entry name" value="ABC_tran"/>
    <property type="match status" value="1"/>
</dbReference>
<dbReference type="InterPro" id="IPR027417">
    <property type="entry name" value="P-loop_NTPase"/>
</dbReference>
<sequence>MSFAFELISADLRYKNVDVLTNINLSIKTGEHVALLGKSGTGKSTLLNYLYQQQRANASMIPQNIALVEALSVFHNVYMGQLNQHGTLYNLLNLVWPQKDEVEKVRHLIKQLNLNELLFNRTGELSGGQKQRVAIARALFQKSQILLGDEPISALDNVLAGKVMKILHDQHETIVLAMHDVKMALCFADRIVGIKNGGIVIDRPTKELSVDDLMFLYEN</sequence>
<reference evidence="8" key="1">
    <citation type="submission" date="2018-06" db="EMBL/GenBank/DDBJ databases">
        <authorList>
            <person name="Zhirakovskaya E."/>
        </authorList>
    </citation>
    <scope>NUCLEOTIDE SEQUENCE</scope>
</reference>
<evidence type="ECO:0000259" key="7">
    <source>
        <dbReference type="PROSITE" id="PS50893"/>
    </source>
</evidence>
<dbReference type="InterPro" id="IPR017871">
    <property type="entry name" value="ABC_transporter-like_CS"/>
</dbReference>
<dbReference type="EMBL" id="UOFE01000023">
    <property type="protein sequence ID" value="VAW51991.1"/>
    <property type="molecule type" value="Genomic_DNA"/>
</dbReference>
<proteinExistence type="predicted"/>
<evidence type="ECO:0000256" key="2">
    <source>
        <dbReference type="ARBA" id="ARBA00022475"/>
    </source>
</evidence>
<dbReference type="Gene3D" id="3.40.50.300">
    <property type="entry name" value="P-loop containing nucleotide triphosphate hydrolases"/>
    <property type="match status" value="1"/>
</dbReference>
<feature type="domain" description="ABC transporter" evidence="7">
    <location>
        <begin position="5"/>
        <end position="216"/>
    </location>
</feature>
<dbReference type="GO" id="GO:0005524">
    <property type="term" value="F:ATP binding"/>
    <property type="evidence" value="ECO:0007669"/>
    <property type="project" value="UniProtKB-KW"/>
</dbReference>
<keyword evidence="2" id="KW-1003">Cell membrane</keyword>
<evidence type="ECO:0000256" key="4">
    <source>
        <dbReference type="ARBA" id="ARBA00022840"/>
    </source>
</evidence>
<evidence type="ECO:0000256" key="3">
    <source>
        <dbReference type="ARBA" id="ARBA00022741"/>
    </source>
</evidence>
<keyword evidence="5" id="KW-1278">Translocase</keyword>
<dbReference type="InterPro" id="IPR003593">
    <property type="entry name" value="AAA+_ATPase"/>
</dbReference>
<organism evidence="8">
    <name type="scientific">hydrothermal vent metagenome</name>
    <dbReference type="NCBI Taxonomy" id="652676"/>
    <lineage>
        <taxon>unclassified sequences</taxon>
        <taxon>metagenomes</taxon>
        <taxon>ecological metagenomes</taxon>
    </lineage>
</organism>
<protein>
    <submittedName>
        <fullName evidence="8">Phosphonate ABC transporter ATP-binding protein (TC 3.A.1.9.1)</fullName>
    </submittedName>
</protein>
<dbReference type="InterPro" id="IPR050086">
    <property type="entry name" value="MetN_ABC_transporter-like"/>
</dbReference>